<keyword evidence="1" id="KW-0812">Transmembrane</keyword>
<evidence type="ECO:0000313" key="2">
    <source>
        <dbReference type="EMBL" id="ANW97559.1"/>
    </source>
</evidence>
<evidence type="ECO:0000313" key="3">
    <source>
        <dbReference type="Proteomes" id="UP000092971"/>
    </source>
</evidence>
<keyword evidence="1" id="KW-1133">Transmembrane helix</keyword>
<sequence>MKCLDFLIPLFLFFLLFIYPDKRNYKKIFKILLLSKKGKLPALIAAGILKFYCGNFNISYI</sequence>
<accession>A0A1B1YA03</accession>
<evidence type="ECO:0000256" key="1">
    <source>
        <dbReference type="SAM" id="Phobius"/>
    </source>
</evidence>
<gene>
    <name evidence="2" type="ORF">CSTERTH_00170</name>
</gene>
<protein>
    <submittedName>
        <fullName evidence="2">Uncharacterized protein</fullName>
    </submittedName>
</protein>
<name>A0A1B1YA03_THEST</name>
<dbReference type="EMBL" id="CP014672">
    <property type="protein sequence ID" value="ANW97559.1"/>
    <property type="molecule type" value="Genomic_DNA"/>
</dbReference>
<feature type="transmembrane region" description="Helical" evidence="1">
    <location>
        <begin position="6"/>
        <end position="21"/>
    </location>
</feature>
<dbReference type="Proteomes" id="UP000092971">
    <property type="component" value="Chromosome"/>
</dbReference>
<keyword evidence="1" id="KW-0472">Membrane</keyword>
<reference evidence="2 3" key="1">
    <citation type="submission" date="2016-02" db="EMBL/GenBank/DDBJ databases">
        <title>Comparison of Clostridium stercorarium subspecies using comparative genomics and transcriptomics.</title>
        <authorList>
            <person name="Schellenberg J."/>
            <person name="Thallinger G."/>
            <person name="Levin D.B."/>
            <person name="Zhang X."/>
            <person name="Alvare G."/>
            <person name="Fristensky B."/>
            <person name="Sparling R."/>
        </authorList>
    </citation>
    <scope>NUCLEOTIDE SEQUENCE [LARGE SCALE GENOMIC DNA]</scope>
    <source>
        <strain evidence="2 3">DSM 2910</strain>
    </source>
</reference>
<dbReference type="AlphaFoldDB" id="A0A1B1YA03"/>
<proteinExistence type="predicted"/>
<organism evidence="2 3">
    <name type="scientific">Thermoclostridium stercorarium subsp. thermolacticum DSM 2910</name>
    <dbReference type="NCBI Taxonomy" id="1121336"/>
    <lineage>
        <taxon>Bacteria</taxon>
        <taxon>Bacillati</taxon>
        <taxon>Bacillota</taxon>
        <taxon>Clostridia</taxon>
        <taxon>Eubacteriales</taxon>
        <taxon>Oscillospiraceae</taxon>
        <taxon>Thermoclostridium</taxon>
    </lineage>
</organism>